<name>A0A0D9YGM1_9ORYZ</name>
<feature type="compositionally biased region" description="Low complexity" evidence="6">
    <location>
        <begin position="433"/>
        <end position="449"/>
    </location>
</feature>
<dbReference type="PROSITE" id="PS50811">
    <property type="entry name" value="WRKY"/>
    <property type="match status" value="2"/>
</dbReference>
<dbReference type="GO" id="GO:0005634">
    <property type="term" value="C:nucleus"/>
    <property type="evidence" value="ECO:0007669"/>
    <property type="project" value="UniProtKB-SubCell"/>
</dbReference>
<dbReference type="GO" id="GO:0043565">
    <property type="term" value="F:sequence-specific DNA binding"/>
    <property type="evidence" value="ECO:0007669"/>
    <property type="project" value="InterPro"/>
</dbReference>
<feature type="region of interest" description="Disordered" evidence="6">
    <location>
        <begin position="420"/>
        <end position="452"/>
    </location>
</feature>
<dbReference type="InterPro" id="IPR036576">
    <property type="entry name" value="WRKY_dom_sf"/>
</dbReference>
<feature type="domain" description="WRKY" evidence="7">
    <location>
        <begin position="367"/>
        <end position="421"/>
    </location>
</feature>
<keyword evidence="9" id="KW-1185">Reference proteome</keyword>
<feature type="region of interest" description="Disordered" evidence="6">
    <location>
        <begin position="118"/>
        <end position="163"/>
    </location>
</feature>
<feature type="domain" description="WRKY" evidence="7">
    <location>
        <begin position="1"/>
        <end position="55"/>
    </location>
</feature>
<reference evidence="8" key="1">
    <citation type="submission" date="2013-08" db="EMBL/GenBank/DDBJ databases">
        <title>Oryza genome evolution.</title>
        <authorList>
            <person name="Wing R.A."/>
            <person name="Panaud O."/>
            <person name="Oliveira A.C."/>
        </authorList>
    </citation>
    <scope>NUCLEOTIDE SEQUENCE</scope>
</reference>
<dbReference type="Gene3D" id="2.20.25.80">
    <property type="entry name" value="WRKY domain"/>
    <property type="match status" value="2"/>
</dbReference>
<evidence type="ECO:0000313" key="8">
    <source>
        <dbReference type="EnsemblPlants" id="OGLUM01G39360.1"/>
    </source>
</evidence>
<sequence>MKDYGQKNIKDSAFPRCSYREDRQCLASKLVQQENDDDPPLYRVTYTYEHTCNTTPVPTPDVVAEQPPPGAAGDAYLLRFGSSAGGGGGGGAHQQQTERERQQQNTARRRPFMMLSFDSSSSHQLHEQPHAFPPDGQLPATAAAASPSSFTAAEALAAPPPAPPLTTTMNDGGDLFSTWDALRYGLDYDHGHLGNHGLLLKLESNNTHLKVLCTLAAQDNVHKTGEHSVQYTTRVPQVSAQIKMAFGQDTIEQLYRELAGGRRLSAKLQALLEGPLDSRGQKEAVDVSRELGRVFMVSLYMLKPCSNSSRRPEGVTRTAPETRTDDSICLHTPARVKRVRSEEVLVRNGREEVVTRTEIITPSPYKDGYQWRKYGQKNIQDSNYLSRERSCAAKKQVQQRDAGEPPMFLVTYLNEHTCQQPQAVPGTPNTAGSSPTTTSRQRQSSSSPPAEMLDLTMNGAGLFSRLLLPHAVGGGGSAAEEEAAIVTCLAAVISGGGAAAAPPPLIWPTSAPEAAFVASAAGHSPSAADESVADEAAAAQMADMDYCFGQYDQSTFGAAAAADHRVLIGDDGDVQRVVAARIADTVWPRYTRDTSAWETAGTSSMRGSID</sequence>
<evidence type="ECO:0000259" key="7">
    <source>
        <dbReference type="PROSITE" id="PS50811"/>
    </source>
</evidence>
<feature type="compositionally biased region" description="Polar residues" evidence="6">
    <location>
        <begin position="420"/>
        <end position="432"/>
    </location>
</feature>
<dbReference type="HOGENOM" id="CLU_447897_0_0_1"/>
<evidence type="ECO:0000313" key="9">
    <source>
        <dbReference type="Proteomes" id="UP000026961"/>
    </source>
</evidence>
<reference evidence="8" key="2">
    <citation type="submission" date="2015-04" db="UniProtKB">
        <authorList>
            <consortium name="EnsemblPlants"/>
        </authorList>
    </citation>
    <scope>IDENTIFICATION</scope>
</reference>
<dbReference type="InterPro" id="IPR044810">
    <property type="entry name" value="WRKY_plant"/>
</dbReference>
<evidence type="ECO:0000256" key="1">
    <source>
        <dbReference type="ARBA" id="ARBA00004123"/>
    </source>
</evidence>
<dbReference type="SUPFAM" id="SSF118290">
    <property type="entry name" value="WRKY DNA-binding domain"/>
    <property type="match status" value="2"/>
</dbReference>
<keyword evidence="2" id="KW-0805">Transcription regulation</keyword>
<protein>
    <recommendedName>
        <fullName evidence="7">WRKY domain-containing protein</fullName>
    </recommendedName>
</protein>
<organism evidence="8">
    <name type="scientific">Oryza glumipatula</name>
    <dbReference type="NCBI Taxonomy" id="40148"/>
    <lineage>
        <taxon>Eukaryota</taxon>
        <taxon>Viridiplantae</taxon>
        <taxon>Streptophyta</taxon>
        <taxon>Embryophyta</taxon>
        <taxon>Tracheophyta</taxon>
        <taxon>Spermatophyta</taxon>
        <taxon>Magnoliopsida</taxon>
        <taxon>Liliopsida</taxon>
        <taxon>Poales</taxon>
        <taxon>Poaceae</taxon>
        <taxon>BOP clade</taxon>
        <taxon>Oryzoideae</taxon>
        <taxon>Oryzeae</taxon>
        <taxon>Oryzinae</taxon>
        <taxon>Oryza</taxon>
    </lineage>
</organism>
<feature type="region of interest" description="Disordered" evidence="6">
    <location>
        <begin position="78"/>
        <end position="106"/>
    </location>
</feature>
<dbReference type="GO" id="GO:0003700">
    <property type="term" value="F:DNA-binding transcription factor activity"/>
    <property type="evidence" value="ECO:0007669"/>
    <property type="project" value="InterPro"/>
</dbReference>
<comment type="subcellular location">
    <subcellularLocation>
        <location evidence="1">Nucleus</location>
    </subcellularLocation>
</comment>
<feature type="compositionally biased region" description="Low complexity" evidence="6">
    <location>
        <begin position="139"/>
        <end position="157"/>
    </location>
</feature>
<dbReference type="Proteomes" id="UP000026961">
    <property type="component" value="Chromosome 1"/>
</dbReference>
<feature type="compositionally biased region" description="Gly residues" evidence="6">
    <location>
        <begin position="83"/>
        <end position="92"/>
    </location>
</feature>
<accession>A0A0D9YGM1</accession>
<evidence type="ECO:0000256" key="5">
    <source>
        <dbReference type="ARBA" id="ARBA00023242"/>
    </source>
</evidence>
<evidence type="ECO:0000256" key="2">
    <source>
        <dbReference type="ARBA" id="ARBA00023015"/>
    </source>
</evidence>
<dbReference type="AlphaFoldDB" id="A0A0D9YGM1"/>
<dbReference type="Pfam" id="PF03106">
    <property type="entry name" value="WRKY"/>
    <property type="match status" value="2"/>
</dbReference>
<dbReference type="PANTHER" id="PTHR31282">
    <property type="entry name" value="WRKY TRANSCRIPTION FACTOR 21-RELATED"/>
    <property type="match status" value="1"/>
</dbReference>
<keyword evidence="3" id="KW-0238">DNA-binding</keyword>
<dbReference type="InterPro" id="IPR003657">
    <property type="entry name" value="WRKY_dom"/>
</dbReference>
<evidence type="ECO:0000256" key="3">
    <source>
        <dbReference type="ARBA" id="ARBA00023125"/>
    </source>
</evidence>
<reference evidence="8" key="3">
    <citation type="submission" date="2018-05" db="EMBL/GenBank/DDBJ databases">
        <title>OgluRS3 (Oryza glumaepatula Reference Sequence Version 3).</title>
        <authorList>
            <person name="Zhang J."/>
            <person name="Kudrna D."/>
            <person name="Lee S."/>
            <person name="Talag J."/>
            <person name="Welchert J."/>
            <person name="Wing R.A."/>
        </authorList>
    </citation>
    <scope>NUCLEOTIDE SEQUENCE [LARGE SCALE GENOMIC DNA]</scope>
</reference>
<evidence type="ECO:0000256" key="4">
    <source>
        <dbReference type="ARBA" id="ARBA00023163"/>
    </source>
</evidence>
<keyword evidence="4" id="KW-0804">Transcription</keyword>
<proteinExistence type="predicted"/>
<dbReference type="Gramene" id="OGLUM01G39360.1">
    <property type="protein sequence ID" value="OGLUM01G39360.1"/>
    <property type="gene ID" value="OGLUM01G39360"/>
</dbReference>
<evidence type="ECO:0000256" key="6">
    <source>
        <dbReference type="SAM" id="MobiDB-lite"/>
    </source>
</evidence>
<dbReference type="EnsemblPlants" id="OGLUM01G39360.1">
    <property type="protein sequence ID" value="OGLUM01G39360.1"/>
    <property type="gene ID" value="OGLUM01G39360"/>
</dbReference>
<keyword evidence="5" id="KW-0539">Nucleus</keyword>
<dbReference type="eggNOG" id="ENOG502R66F">
    <property type="taxonomic scope" value="Eukaryota"/>
</dbReference>
<dbReference type="SMART" id="SM00774">
    <property type="entry name" value="WRKY"/>
    <property type="match status" value="2"/>
</dbReference>